<dbReference type="Proteomes" id="UP000286097">
    <property type="component" value="Unassembled WGS sequence"/>
</dbReference>
<keyword evidence="3" id="KW-0862">Zinc</keyword>
<feature type="compositionally biased region" description="Low complexity" evidence="5">
    <location>
        <begin position="538"/>
        <end position="548"/>
    </location>
</feature>
<evidence type="ECO:0000256" key="4">
    <source>
        <dbReference type="PROSITE-ProRule" id="PRU00091"/>
    </source>
</evidence>
<sequence>MNNWRDHHARPSMLERVSSTHHSRFPLAAGYFPTVTCSVNQHAFFKEQANRLISEATQKAKWAMSYEDGINGWKLSNSQRHFRVTGIRTYSRRCDVRDCNGHRQLEFRCMGKVQLPIDHCLNALYSDNTTDFRSNSTFLIEDALDAVVLNALETKTEEQPHHYLGLNWMAIRSPGLFSKNRDFCYLRSMGTTVDSSNTKVGFLVIQSVNLTECASLENALGLNRVKISAVLLFKEDAESRSTHVLWQGSIGSSGHSPGKLVNFVHETFTSVVSNLKKVQEAKYMAQQVEGNKIQRMTAGYANSYCGLTLVKKMLTRCVFFANSERKQCHVCNKKFSLVRTRFQCSACGENMCKDCEVSSRAKVFNSESFDVPAPTCSRPEMVMFCRKCVTNARRNMNNESEGENLRANPAFLFNNNNLYPASADERDRRLLKTGKASNQSSTTSTSSLQKVVTSPSTVLAVHNDKRSGRTPLFVGAAIHMSRAGEVPISPLWVRTEREKRRSRSGTDPMEFYDGCDNDEYGVPLDTDEYDPQEPMRESCNSVSSYKYSSPDRRGSHEFRDNDMASRLLEISQRAQEALDVTKRNSCMMSSDTSSAPRVSDLSAFKELDKSIAEQADLLNVIGFVSTGRMYMENYGPEQGGVRVSESSNVMTTTK</sequence>
<dbReference type="VEuPathDB" id="FungiDB:DD237_003602"/>
<evidence type="ECO:0000256" key="2">
    <source>
        <dbReference type="ARBA" id="ARBA00022771"/>
    </source>
</evidence>
<organism evidence="7 8">
    <name type="scientific">Peronospora effusa</name>
    <dbReference type="NCBI Taxonomy" id="542832"/>
    <lineage>
        <taxon>Eukaryota</taxon>
        <taxon>Sar</taxon>
        <taxon>Stramenopiles</taxon>
        <taxon>Oomycota</taxon>
        <taxon>Peronosporomycetes</taxon>
        <taxon>Peronosporales</taxon>
        <taxon>Peronosporaceae</taxon>
        <taxon>Peronospora</taxon>
    </lineage>
</organism>
<comment type="caution">
    <text evidence="7">The sequence shown here is derived from an EMBL/GenBank/DDBJ whole genome shotgun (WGS) entry which is preliminary data.</text>
</comment>
<dbReference type="AlphaFoldDB" id="A0A3R7Y9K6"/>
<dbReference type="Gene3D" id="3.30.40.10">
    <property type="entry name" value="Zinc/RING finger domain, C3HC4 (zinc finger)"/>
    <property type="match status" value="1"/>
</dbReference>
<dbReference type="InterPro" id="IPR052727">
    <property type="entry name" value="Rab4/Rab5_effector"/>
</dbReference>
<dbReference type="InterPro" id="IPR013083">
    <property type="entry name" value="Znf_RING/FYVE/PHD"/>
</dbReference>
<name>A0A3R7Y9K6_9STRA</name>
<dbReference type="PROSITE" id="PS50178">
    <property type="entry name" value="ZF_FYVE"/>
    <property type="match status" value="1"/>
</dbReference>
<dbReference type="InterPro" id="IPR023393">
    <property type="entry name" value="START-like_dom_sf"/>
</dbReference>
<evidence type="ECO:0000256" key="1">
    <source>
        <dbReference type="ARBA" id="ARBA00022723"/>
    </source>
</evidence>
<dbReference type="SUPFAM" id="SSF57903">
    <property type="entry name" value="FYVE/PHD zinc finger"/>
    <property type="match status" value="1"/>
</dbReference>
<dbReference type="Pfam" id="PF01363">
    <property type="entry name" value="FYVE"/>
    <property type="match status" value="1"/>
</dbReference>
<keyword evidence="1" id="KW-0479">Metal-binding</keyword>
<reference evidence="7 8" key="1">
    <citation type="submission" date="2018-06" db="EMBL/GenBank/DDBJ databases">
        <title>Comparative genomics of downy mildews reveals potential adaptations to biotrophy.</title>
        <authorList>
            <person name="Fletcher K."/>
            <person name="Klosterman S.J."/>
            <person name="Derevnina L."/>
            <person name="Martin F."/>
            <person name="Koike S."/>
            <person name="Reyes Chin-Wo S."/>
            <person name="Mou B."/>
            <person name="Michelmore R."/>
        </authorList>
    </citation>
    <scope>NUCLEOTIDE SEQUENCE [LARGE SCALE GENOMIC DNA]</scope>
    <source>
        <strain evidence="7 8">R13</strain>
    </source>
</reference>
<evidence type="ECO:0000256" key="5">
    <source>
        <dbReference type="SAM" id="MobiDB-lite"/>
    </source>
</evidence>
<evidence type="ECO:0000256" key="3">
    <source>
        <dbReference type="ARBA" id="ARBA00022833"/>
    </source>
</evidence>
<dbReference type="InterPro" id="IPR000306">
    <property type="entry name" value="Znf_FYVE"/>
</dbReference>
<feature type="compositionally biased region" description="Basic and acidic residues" evidence="5">
    <location>
        <begin position="549"/>
        <end position="558"/>
    </location>
</feature>
<evidence type="ECO:0000259" key="6">
    <source>
        <dbReference type="PROSITE" id="PS50178"/>
    </source>
</evidence>
<dbReference type="InterPro" id="IPR017455">
    <property type="entry name" value="Znf_FYVE-rel"/>
</dbReference>
<dbReference type="PANTHER" id="PTHR13510">
    <property type="entry name" value="FYVE-FINGER-CONTAINING RAB5 EFFECTOR PROTEIN RABENOSYN-5-RELATED"/>
    <property type="match status" value="1"/>
</dbReference>
<dbReference type="CDD" id="cd00065">
    <property type="entry name" value="FYVE_like_SF"/>
    <property type="match status" value="1"/>
</dbReference>
<evidence type="ECO:0000313" key="8">
    <source>
        <dbReference type="Proteomes" id="UP000286097"/>
    </source>
</evidence>
<dbReference type="Gene3D" id="3.30.530.20">
    <property type="match status" value="1"/>
</dbReference>
<dbReference type="InterPro" id="IPR011011">
    <property type="entry name" value="Znf_FYVE_PHD"/>
</dbReference>
<keyword evidence="2 4" id="KW-0863">Zinc-finger</keyword>
<dbReference type="EMBL" id="QKXF01000160">
    <property type="protein sequence ID" value="RQM15346.1"/>
    <property type="molecule type" value="Genomic_DNA"/>
</dbReference>
<gene>
    <name evidence="7" type="ORF">DD237_003602</name>
</gene>
<dbReference type="SUPFAM" id="SSF55961">
    <property type="entry name" value="Bet v1-like"/>
    <property type="match status" value="1"/>
</dbReference>
<proteinExistence type="predicted"/>
<accession>A0A3R7Y9K6</accession>
<evidence type="ECO:0000313" key="7">
    <source>
        <dbReference type="EMBL" id="RQM15346.1"/>
    </source>
</evidence>
<feature type="region of interest" description="Disordered" evidence="5">
    <location>
        <begin position="530"/>
        <end position="558"/>
    </location>
</feature>
<protein>
    <recommendedName>
        <fullName evidence="6">FYVE-type domain-containing protein</fullName>
    </recommendedName>
</protein>
<dbReference type="PANTHER" id="PTHR13510:SF44">
    <property type="entry name" value="RABENOSYN-5"/>
    <property type="match status" value="1"/>
</dbReference>
<feature type="domain" description="FYVE-type" evidence="6">
    <location>
        <begin position="322"/>
        <end position="393"/>
    </location>
</feature>
<dbReference type="GO" id="GO:0008270">
    <property type="term" value="F:zinc ion binding"/>
    <property type="evidence" value="ECO:0007669"/>
    <property type="project" value="UniProtKB-KW"/>
</dbReference>